<name>A0AAX4PL86_9CHLO</name>
<keyword evidence="2 3" id="KW-0378">Hydrolase</keyword>
<dbReference type="InterPro" id="IPR015797">
    <property type="entry name" value="NUDIX_hydrolase-like_dom_sf"/>
</dbReference>
<dbReference type="NCBIfam" id="NF001938">
    <property type="entry name" value="PRK00714.1-5"/>
    <property type="match status" value="1"/>
</dbReference>
<protein>
    <submittedName>
        <fullName evidence="6">RNA pyrophosphohydrolase</fullName>
    </submittedName>
</protein>
<dbReference type="HAMAP" id="MF_00298">
    <property type="entry name" value="Nudix_RppH"/>
    <property type="match status" value="1"/>
</dbReference>
<dbReference type="PROSITE" id="PS00893">
    <property type="entry name" value="NUDIX_BOX"/>
    <property type="match status" value="1"/>
</dbReference>
<dbReference type="InterPro" id="IPR000086">
    <property type="entry name" value="NUDIX_hydrolase_dom"/>
</dbReference>
<dbReference type="GO" id="GO:0034432">
    <property type="term" value="F:bis(5'-adenosyl)-pentaphosphatase activity"/>
    <property type="evidence" value="ECO:0007669"/>
    <property type="project" value="TreeGrafter"/>
</dbReference>
<organism evidence="6 7">
    <name type="scientific">Chloropicon roscoffensis</name>
    <dbReference type="NCBI Taxonomy" id="1461544"/>
    <lineage>
        <taxon>Eukaryota</taxon>
        <taxon>Viridiplantae</taxon>
        <taxon>Chlorophyta</taxon>
        <taxon>Chloropicophyceae</taxon>
        <taxon>Chloropicales</taxon>
        <taxon>Chloropicaceae</taxon>
        <taxon>Chloropicon</taxon>
    </lineage>
</organism>
<dbReference type="GO" id="GO:0006753">
    <property type="term" value="P:nucleoside phosphate metabolic process"/>
    <property type="evidence" value="ECO:0007669"/>
    <property type="project" value="TreeGrafter"/>
</dbReference>
<evidence type="ECO:0000313" key="6">
    <source>
        <dbReference type="EMBL" id="WZN67073.1"/>
    </source>
</evidence>
<dbReference type="AlphaFoldDB" id="A0AAX4PL86"/>
<dbReference type="PROSITE" id="PS51462">
    <property type="entry name" value="NUDIX"/>
    <property type="match status" value="1"/>
</dbReference>
<gene>
    <name evidence="6" type="ORF">HKI87_18g86450</name>
</gene>
<dbReference type="PANTHER" id="PTHR11839">
    <property type="entry name" value="UDP/ADP-SUGAR PYROPHOSPHATASE"/>
    <property type="match status" value="1"/>
</dbReference>
<sequence>MSRGIMSFSLWRSAGWRLPRGGGLSLSMEQGKRPQRTCVMASAASAREEEASSTSRHEQQKIDVSSGGGPQLPDLSSQPSTSSEKETLFLDSFRKNVGICVLDENTGMVFAARRCDDNTGAWQMPQGGIDKNEDPAVAALRELEEETGISPESVEIVGEVEDWLTYEFPTSVRTKIARRSKKIVFRGQTQKWFLLRFTGEDASIDLAARGEEHREFSEWCWMPLAEISRQVVHFKMQVYERVCEEFTPLITERMR</sequence>
<evidence type="ECO:0000256" key="4">
    <source>
        <dbReference type="SAM" id="MobiDB-lite"/>
    </source>
</evidence>
<dbReference type="PANTHER" id="PTHR11839:SF22">
    <property type="entry name" value="NUDIX HYDROLASE 26, CHLOROPLASTIC"/>
    <property type="match status" value="1"/>
</dbReference>
<dbReference type="Pfam" id="PF00293">
    <property type="entry name" value="NUDIX"/>
    <property type="match status" value="1"/>
</dbReference>
<evidence type="ECO:0000256" key="1">
    <source>
        <dbReference type="ARBA" id="ARBA00001936"/>
    </source>
</evidence>
<dbReference type="GO" id="GO:0008893">
    <property type="term" value="F:guanosine-3',5'-bis(diphosphate) 3'-diphosphatase activity"/>
    <property type="evidence" value="ECO:0007669"/>
    <property type="project" value="TreeGrafter"/>
</dbReference>
<dbReference type="Gene3D" id="3.90.79.10">
    <property type="entry name" value="Nucleoside Triphosphate Pyrophosphohydrolase"/>
    <property type="match status" value="1"/>
</dbReference>
<dbReference type="InterPro" id="IPR022927">
    <property type="entry name" value="RppH"/>
</dbReference>
<dbReference type="SUPFAM" id="SSF55811">
    <property type="entry name" value="Nudix"/>
    <property type="match status" value="1"/>
</dbReference>
<comment type="cofactor">
    <cofactor evidence="1">
        <name>Mn(2+)</name>
        <dbReference type="ChEBI" id="CHEBI:29035"/>
    </cofactor>
</comment>
<proteinExistence type="inferred from homology"/>
<dbReference type="GO" id="GO:0019693">
    <property type="term" value="P:ribose phosphate metabolic process"/>
    <property type="evidence" value="ECO:0007669"/>
    <property type="project" value="TreeGrafter"/>
</dbReference>
<evidence type="ECO:0000313" key="7">
    <source>
        <dbReference type="Proteomes" id="UP001472866"/>
    </source>
</evidence>
<accession>A0AAX4PL86</accession>
<feature type="region of interest" description="Disordered" evidence="4">
    <location>
        <begin position="26"/>
        <end position="83"/>
    </location>
</feature>
<evidence type="ECO:0000259" key="5">
    <source>
        <dbReference type="PROSITE" id="PS51462"/>
    </source>
</evidence>
<dbReference type="EMBL" id="CP151518">
    <property type="protein sequence ID" value="WZN67073.1"/>
    <property type="molecule type" value="Genomic_DNA"/>
</dbReference>
<dbReference type="PRINTS" id="PR00502">
    <property type="entry name" value="NUDIXFAMILY"/>
</dbReference>
<feature type="domain" description="Nudix hydrolase" evidence="5">
    <location>
        <begin position="92"/>
        <end position="244"/>
    </location>
</feature>
<dbReference type="Proteomes" id="UP001472866">
    <property type="component" value="Chromosome 18"/>
</dbReference>
<dbReference type="CDD" id="cd03671">
    <property type="entry name" value="NUDIX_Ap4A_hydrolase_plant_like"/>
    <property type="match status" value="1"/>
</dbReference>
<dbReference type="InterPro" id="IPR020476">
    <property type="entry name" value="Nudix_hydrolase"/>
</dbReference>
<dbReference type="NCBIfam" id="NF001937">
    <property type="entry name" value="PRK00714.1-4"/>
    <property type="match status" value="1"/>
</dbReference>
<feature type="compositionally biased region" description="Basic and acidic residues" evidence="4">
    <location>
        <begin position="46"/>
        <end position="61"/>
    </location>
</feature>
<comment type="similarity">
    <text evidence="3">Belongs to the Nudix hydrolase family.</text>
</comment>
<reference evidence="6 7" key="1">
    <citation type="submission" date="2024-03" db="EMBL/GenBank/DDBJ databases">
        <title>Complete genome sequence of the green alga Chloropicon roscoffensis RCC1871.</title>
        <authorList>
            <person name="Lemieux C."/>
            <person name="Pombert J.-F."/>
            <person name="Otis C."/>
            <person name="Turmel M."/>
        </authorList>
    </citation>
    <scope>NUCLEOTIDE SEQUENCE [LARGE SCALE GENOMIC DNA]</scope>
    <source>
        <strain evidence="6 7">RCC1871</strain>
    </source>
</reference>
<dbReference type="InterPro" id="IPR020084">
    <property type="entry name" value="NUDIX_hydrolase_CS"/>
</dbReference>
<evidence type="ECO:0000256" key="2">
    <source>
        <dbReference type="ARBA" id="ARBA00022801"/>
    </source>
</evidence>
<evidence type="ECO:0000256" key="3">
    <source>
        <dbReference type="RuleBase" id="RU003476"/>
    </source>
</evidence>
<keyword evidence="7" id="KW-1185">Reference proteome</keyword>